<reference evidence="2" key="1">
    <citation type="submission" date="2022-10" db="EMBL/GenBank/DDBJ databases">
        <title>Genome assembly of Pristionchus species.</title>
        <authorList>
            <person name="Yoshida K."/>
            <person name="Sommer R.J."/>
        </authorList>
    </citation>
    <scope>NUCLEOTIDE SEQUENCE [LARGE SCALE GENOMIC DNA]</scope>
    <source>
        <strain evidence="2">RS5460</strain>
    </source>
</reference>
<dbReference type="Proteomes" id="UP001328107">
    <property type="component" value="Unassembled WGS sequence"/>
</dbReference>
<dbReference type="AlphaFoldDB" id="A0AAN5CHG1"/>
<evidence type="ECO:0000313" key="2">
    <source>
        <dbReference type="Proteomes" id="UP001328107"/>
    </source>
</evidence>
<keyword evidence="2" id="KW-1185">Reference proteome</keyword>
<sequence length="105" mass="11942">TGVTLRRSLAEFLTFTTRLEEEKEGSTRAQLEQTLKSIDSFHRALGATRSALERMVIEANDCENMLQISTPSVDSVPPPAFFPLPVPSPDHLSMVRFEFRKFMKR</sequence>
<name>A0AAN5CHG1_9BILA</name>
<evidence type="ECO:0000313" key="1">
    <source>
        <dbReference type="EMBL" id="GMR44076.1"/>
    </source>
</evidence>
<comment type="caution">
    <text evidence="1">The sequence shown here is derived from an EMBL/GenBank/DDBJ whole genome shotgun (WGS) entry which is preliminary data.</text>
</comment>
<accession>A0AAN5CHG1</accession>
<proteinExistence type="predicted"/>
<feature type="non-terminal residue" evidence="1">
    <location>
        <position position="1"/>
    </location>
</feature>
<feature type="non-terminal residue" evidence="1">
    <location>
        <position position="105"/>
    </location>
</feature>
<organism evidence="1 2">
    <name type="scientific">Pristionchus mayeri</name>
    <dbReference type="NCBI Taxonomy" id="1317129"/>
    <lineage>
        <taxon>Eukaryota</taxon>
        <taxon>Metazoa</taxon>
        <taxon>Ecdysozoa</taxon>
        <taxon>Nematoda</taxon>
        <taxon>Chromadorea</taxon>
        <taxon>Rhabditida</taxon>
        <taxon>Rhabditina</taxon>
        <taxon>Diplogasteromorpha</taxon>
        <taxon>Diplogasteroidea</taxon>
        <taxon>Neodiplogasteridae</taxon>
        <taxon>Pristionchus</taxon>
    </lineage>
</organism>
<dbReference type="EMBL" id="BTRK01000003">
    <property type="protein sequence ID" value="GMR44076.1"/>
    <property type="molecule type" value="Genomic_DNA"/>
</dbReference>
<protein>
    <submittedName>
        <fullName evidence="1">Uncharacterized protein</fullName>
    </submittedName>
</protein>
<gene>
    <name evidence="1" type="ORF">PMAYCL1PPCAC_14271</name>
</gene>